<sequence length="84" mass="9428">MTEVARKPPHETLDAQLVRYWEREAARFDELSMRASFGWIGRLYARKAQRALEKAERSRAKEIARGRLPATAQAGAGAEDDSPG</sequence>
<name>A0A160PIY2_9HYPH</name>
<protein>
    <submittedName>
        <fullName evidence="2">Uncharacterized protein</fullName>
    </submittedName>
</protein>
<dbReference type="Proteomes" id="UP000218288">
    <property type="component" value="Chromosome"/>
</dbReference>
<organism evidence="2 3">
    <name type="scientific">Methylorubrum populi</name>
    <dbReference type="NCBI Taxonomy" id="223967"/>
    <lineage>
        <taxon>Bacteria</taxon>
        <taxon>Pseudomonadati</taxon>
        <taxon>Pseudomonadota</taxon>
        <taxon>Alphaproteobacteria</taxon>
        <taxon>Hyphomicrobiales</taxon>
        <taxon>Methylobacteriaceae</taxon>
        <taxon>Methylorubrum</taxon>
    </lineage>
</organism>
<accession>A0A160PIY2</accession>
<dbReference type="OrthoDB" id="8005642at2"/>
<dbReference type="RefSeq" id="WP_096486013.1">
    <property type="nucleotide sequence ID" value="NZ_AP014809.1"/>
</dbReference>
<feature type="region of interest" description="Disordered" evidence="1">
    <location>
        <begin position="57"/>
        <end position="84"/>
    </location>
</feature>
<dbReference type="AlphaFoldDB" id="A0A160PIY2"/>
<evidence type="ECO:0000256" key="1">
    <source>
        <dbReference type="SAM" id="MobiDB-lite"/>
    </source>
</evidence>
<evidence type="ECO:0000313" key="2">
    <source>
        <dbReference type="EMBL" id="BAU91981.1"/>
    </source>
</evidence>
<evidence type="ECO:0000313" key="3">
    <source>
        <dbReference type="Proteomes" id="UP000218288"/>
    </source>
</evidence>
<proteinExistence type="predicted"/>
<dbReference type="EMBL" id="AP014809">
    <property type="protein sequence ID" value="BAU91981.1"/>
    <property type="molecule type" value="Genomic_DNA"/>
</dbReference>
<gene>
    <name evidence="2" type="ORF">MPPM_3376</name>
</gene>
<reference evidence="2 3" key="1">
    <citation type="journal article" date="2016" name="Genome Announc.">
        <title>Complete Genome Sequence of Methylobacterium populi P-1M, Isolated from Pink-Pigmented Household Biofilm.</title>
        <authorList>
            <person name="Morohoshi T."/>
            <person name="Ikeda T."/>
        </authorList>
    </citation>
    <scope>NUCLEOTIDE SEQUENCE [LARGE SCALE GENOMIC DNA]</scope>
    <source>
        <strain evidence="2 3">P-1M</strain>
    </source>
</reference>